<feature type="compositionally biased region" description="Low complexity" evidence="10">
    <location>
        <begin position="1079"/>
        <end position="1094"/>
    </location>
</feature>
<feature type="compositionally biased region" description="Polar residues" evidence="10">
    <location>
        <begin position="709"/>
        <end position="718"/>
    </location>
</feature>
<sequence length="2898" mass="316838">MESSEDDAGTATNASRRASAREKDVGLAEDVNATSSFHQEPSEARPTCETPAMSEDNFDGDSVPSPSTQDVNTSTEAILDMIDEIVDGPGAPKRLPLSADDVNMQFDELEIISAHSNNTQESTKSDSDNISPLPVEASPAESVKSEPVLPVGIDSQAESSITSDISAGNVNTDSVDSAPESSSLAEGGEPEVSIQPEDSALSSVVPESPAICPLPIPSSSEEQTVQNISVVSECESQERTVKCVTSSDSRDNVTVESAESTSSDSSVSEGKAVLVEPQVRSPLRRRLVRPAPSDRRPDSTVSSTVDSQIVNIPVVEETGSESITKDVTSSSDAVPTIHGNVKPEEIRNVSEINFCKAETSVSPPKKIKLIRQKVNTGTSNRNTSVDKIAISSEKDQCQSTSSESHSLPLPETMTESSNTDSNSKSQENNESTISVSNCVTEKPVKSPEQAVCSDQHSQPSIEQCHLPKIDNSEKQLNNEQELPVQSSSCQPASLIPEANASSGIIAQKTSNLLAPSTAEPIDTQLNVLEQDSASNIVDDKQEVTKDPESNKTVQIPSEVTVTEPRISPESSQISLPDSCKQDNSNLPESADQNNVLRIESNLSTTNVPESKVVEPSSIAAAIELDPMTNLPESQKEVEQDSVVLPIEPNSLKSLPESNEAEQDHADIPCRQNLDVSNLPESNLQAEQSKMEENLSSTNLPKTMADPFESSLSSTTLPQSKGEETEQSTVALLPEENLSVSNLLESKTDTDESTINLQHESESSDTTEQSNVVLPSKQTLAVSNLPESTEVLEQSSVVSPCTETHDLSNLTESTEVAEQSAVVAPCELIQVASSLPKSPEIVEQSSAVSPCKQIQIVSNLPESTEAGEQSNVVSLCEQTHVATNLLKSAEIEEQSNVITPCELNLATSNLPDRMPEVEAEQSGIVPPIKLNLSISNLPESKVEAEQSSISKNVNNDESEATKQVPKLTIKLKQMDEMKSPVPKLTIKPIKPPTDHEADDKIPSVTKINIKPILKPPENERPLRSQGLDGNVKSNASEQLPCITKLNIKPIPKPPEKINDIHRKSSSSEISESEYSENDESTSTSDQASASDQGSSDIVPKVTIKLGKPGTDCEGKFYTEKNAPKLTIKAIQPDERDEPESKLKLIISQSEDTPPEKIPKLTIKTVSKSESQPLSPKLTIKPIKPPETSSKENEVSKTKTPTESFSTDPREGHHVPKITIKPVTRSSTMCDSPEHIPVVTKLNIKPILKPTEISESSEGFDDKVPVVSKLNIKPVIKPKDNDVDSSLDDVPKITKLNIKPIKNPEENTSEEKDCDELNADIDKNCIPVVTKINIKPIIKPQEEETLKDSENQSSETGNSSDDNGDHIPVVTKINIKPIIKPDDLEESSKSVSSSELSIPVVTKLNIKPLIKPGESISPSSPKKDHLKTDSHSPNIPIVTKLNIKPVVRPDDTDLSTSKNEVEEKLVKNPPLVMKINMKAVTENYNNENLHNEHVCNNVSEGLLSIAPKIMKAANELQTKCESTPDDRNLKRSEVSTNDSSNPVIEHSSASEKPKQNCVPEPNQKREGSVERSSVIKKPNLNTLVKDKPLSISIAECDSMMPGSLSNDTKIERQVNESHTSLEHKNIAESTMMQIVGRQKYSSVQNCTLLKKLLENKSDSLDKSFEVSSITNCGLPLDRNDAISKGIGNKDTLQESENTSKDKLSSGNIDKVERRSPSVAKVNDSNKFEHSKSHTIQQIADKTIENMTKPLEITISDKISNQSSGQDSPRIILKINKTDHGPSAKIITEEVKRPETQQNYTENTQDIVNDKQSPRKHLANSRRKQVTDTSLNLSTGKRLRSSRIVENTEKSPPGKRNIAKRSTTDTSPPQNKESELSLLQTKRLKLGQLLSNKSLTITPVTKTSPPSPTKTTLEMKQGVKSVNHTLLNNENCSKNGNSKLHNILSNLQAKQMQFNNTNCSEKAQTVASDIDLNASMSSSDTGENTHVENSRPEVQEMIIAENTDFREFGATPEEVSQDPLEVDSLKSTEEPPEIVDIPKPVELTPQPKKRGRPRKLPVSEGAKPAAVTLPVPALEERPQRSLRLMRDRPTILSKPRGRGRGRGGRRSEATPSAELETVVVIEPAEPEERPVSGEIDPTSSRIKLPRMTEALDKMPSTCNTPLSSRRRNSSGNFSAGDTPEKAVLDNSKLDEFGKSPEPPGSGRGRGSRGGRGGRGRTPRGRGRGRGGGRGAMYMKETMGIYGRVCGPATTTVQLFEEETCMMDDNATPAKPSHLLDEDSQSSVKSSTNESSNKLKKSKFADLFDSNKVWTAADVKEYTWPPPDKADVEHKVMMIQEQVAMFLGVKSFKRRYPELNRRTISGDERDYVLSKGLVTEALCDLGITAVDASDVLDIMLSDYPHKYEEFRSHQRQRQLTEAEEEPVEETKVEEKVVKVEMKPEKPAETKPEPPKVDPEKTRQDMAAAAIASASEWNARANAARRGACADLQSLTVQRARAPPPPPRRAHLRPPAGFYPHALLPGQYQHSYRVYTPDQLRYFPLNTVLAGPPAPASEDWSSESEPDWGSRCSSSDDSDAPTHHNAKRKKLTKTKRSSQAEASVRVKEEPVVEEVDLCRVCKLRLEANRRYTHERFLVCANCNAKLHPSCLELSADTIRKCREYPWQCAECKTCCSCRQPADDDKMLFCDLCDRGFHIYCVGLDTVPSGRWHCVECAVCKSCGARSPGGPPGAAAAAAAPADWHHQTRRGPGGHKVYSHSLCTPCARAYRIGRYCPLCERSFIGPKGTMQLVICKLCDRQLHQECVRQSGRSLSVLDYTCAECRRGGITSRAAAVRLAPRTIATLFMAKRRFNKYAHRQYMESRLREAEPPLLLLAPQPSDDERDDPDAASDPLDADGPPEHTSSCS</sequence>
<dbReference type="SMART" id="SM00249">
    <property type="entry name" value="PHD"/>
    <property type="match status" value="3"/>
</dbReference>
<feature type="compositionally biased region" description="Acidic residues" evidence="10">
    <location>
        <begin position="2871"/>
        <end position="2880"/>
    </location>
</feature>
<feature type="region of interest" description="Disordered" evidence="10">
    <location>
        <begin position="1338"/>
        <end position="1365"/>
    </location>
</feature>
<dbReference type="Gene3D" id="3.30.40.10">
    <property type="entry name" value="Zinc/RING finger domain, C3HC4 (zinc finger)"/>
    <property type="match status" value="2"/>
</dbReference>
<feature type="compositionally biased region" description="Basic residues" evidence="10">
    <location>
        <begin position="2202"/>
        <end position="2223"/>
    </location>
</feature>
<feature type="region of interest" description="Disordered" evidence="10">
    <location>
        <begin position="1683"/>
        <end position="1733"/>
    </location>
</feature>
<evidence type="ECO:0000313" key="13">
    <source>
        <dbReference type="RefSeq" id="XP_026730961.1"/>
    </source>
</evidence>
<dbReference type="GeneID" id="113496067"/>
<dbReference type="PROSITE" id="PS50016">
    <property type="entry name" value="ZF_PHD_2"/>
    <property type="match status" value="3"/>
</dbReference>
<feature type="compositionally biased region" description="Polar residues" evidence="10">
    <location>
        <begin position="64"/>
        <end position="73"/>
    </location>
</feature>
<keyword evidence="5" id="KW-0862">Zinc</keyword>
<dbReference type="OrthoDB" id="1903104at2759"/>
<feature type="compositionally biased region" description="Polar residues" evidence="10">
    <location>
        <begin position="156"/>
        <end position="184"/>
    </location>
</feature>
<dbReference type="InterPro" id="IPR013083">
    <property type="entry name" value="Znf_RING/FYVE/PHD"/>
</dbReference>
<feature type="compositionally biased region" description="Basic and acidic residues" evidence="10">
    <location>
        <begin position="1338"/>
        <end position="1348"/>
    </location>
</feature>
<feature type="compositionally biased region" description="Polar residues" evidence="10">
    <location>
        <begin position="682"/>
        <end position="700"/>
    </location>
</feature>
<feature type="region of interest" description="Disordered" evidence="10">
    <location>
        <begin position="744"/>
        <end position="770"/>
    </location>
</feature>
<dbReference type="CTD" id="32965"/>
<keyword evidence="6" id="KW-0805">Transcription regulation</keyword>
<evidence type="ECO:0000259" key="11">
    <source>
        <dbReference type="PROSITE" id="PS50016"/>
    </source>
</evidence>
<evidence type="ECO:0000256" key="1">
    <source>
        <dbReference type="ARBA" id="ARBA00004123"/>
    </source>
</evidence>
<accession>A0A7E5VRR3</accession>
<comment type="subcellular location">
    <subcellularLocation>
        <location evidence="1">Nucleus</location>
    </subcellularLocation>
</comment>
<feature type="domain" description="PHD-type" evidence="11">
    <location>
        <begin position="2606"/>
        <end position="2665"/>
    </location>
</feature>
<feature type="compositionally biased region" description="Polar residues" evidence="10">
    <location>
        <begin position="299"/>
        <end position="310"/>
    </location>
</feature>
<feature type="compositionally biased region" description="Polar residues" evidence="10">
    <location>
        <begin position="1857"/>
        <end position="1868"/>
    </location>
</feature>
<feature type="compositionally biased region" description="Basic and acidic residues" evidence="10">
    <location>
        <begin position="1520"/>
        <end position="1531"/>
    </location>
</feature>
<evidence type="ECO:0000256" key="6">
    <source>
        <dbReference type="ARBA" id="ARBA00023015"/>
    </source>
</evidence>
<evidence type="ECO:0000256" key="4">
    <source>
        <dbReference type="ARBA" id="ARBA00022771"/>
    </source>
</evidence>
<feature type="region of interest" description="Disordered" evidence="10">
    <location>
        <begin position="2860"/>
        <end position="2898"/>
    </location>
</feature>
<evidence type="ECO:0000256" key="10">
    <source>
        <dbReference type="SAM" id="MobiDB-lite"/>
    </source>
</evidence>
<dbReference type="InterPro" id="IPR011011">
    <property type="entry name" value="Znf_FYVE_PHD"/>
</dbReference>
<feature type="compositionally biased region" description="Low complexity" evidence="10">
    <location>
        <begin position="2861"/>
        <end position="2870"/>
    </location>
</feature>
<proteinExistence type="predicted"/>
<dbReference type="GO" id="GO:0008270">
    <property type="term" value="F:zinc ion binding"/>
    <property type="evidence" value="ECO:0007669"/>
    <property type="project" value="UniProtKB-KW"/>
</dbReference>
<feature type="region of interest" description="Disordered" evidence="10">
    <location>
        <begin position="682"/>
        <end position="727"/>
    </location>
</feature>
<dbReference type="Pfam" id="PF00628">
    <property type="entry name" value="PHD"/>
    <property type="match status" value="1"/>
</dbReference>
<dbReference type="GO" id="GO:0005634">
    <property type="term" value="C:nucleus"/>
    <property type="evidence" value="ECO:0007669"/>
    <property type="project" value="UniProtKB-SubCell"/>
</dbReference>
<feature type="compositionally biased region" description="Basic residues" evidence="10">
    <location>
        <begin position="1811"/>
        <end position="1821"/>
    </location>
</feature>
<dbReference type="CDD" id="cd21085">
    <property type="entry name" value="WH_NTD_PHF10"/>
    <property type="match status" value="1"/>
</dbReference>
<feature type="domain" description="PHD-type" evidence="11">
    <location>
        <begin position="2662"/>
        <end position="2710"/>
    </location>
</feature>
<feature type="compositionally biased region" description="Low complexity" evidence="10">
    <location>
        <begin position="2277"/>
        <end position="2288"/>
    </location>
</feature>
<feature type="compositionally biased region" description="Basic residues" evidence="10">
    <location>
        <begin position="2092"/>
        <end position="2101"/>
    </location>
</feature>
<feature type="compositionally biased region" description="Low complexity" evidence="10">
    <location>
        <begin position="254"/>
        <end position="269"/>
    </location>
</feature>
<dbReference type="InterPro" id="IPR001965">
    <property type="entry name" value="Znf_PHD"/>
</dbReference>
<feature type="region of interest" description="Disordered" evidence="10">
    <location>
        <begin position="1516"/>
        <end position="1570"/>
    </location>
</feature>
<dbReference type="CDD" id="cd15489">
    <property type="entry name" value="PHD_SF"/>
    <property type="match status" value="1"/>
</dbReference>
<keyword evidence="12" id="KW-1185">Reference proteome</keyword>
<feature type="compositionally biased region" description="Basic and acidic residues" evidence="10">
    <location>
        <begin position="1052"/>
        <end position="1061"/>
    </location>
</feature>
<feature type="region of interest" description="Disordered" evidence="10">
    <location>
        <begin position="1780"/>
        <end position="1873"/>
    </location>
</feature>
<name>A0A7E5VRR3_TRINI</name>
<dbReference type="RefSeq" id="XP_026730961.1">
    <property type="nucleotide sequence ID" value="XM_026875160.1"/>
</dbReference>
<dbReference type="SUPFAM" id="SSF57903">
    <property type="entry name" value="FYVE/PHD zinc finger"/>
    <property type="match status" value="3"/>
</dbReference>
<feature type="compositionally biased region" description="Basic and acidic residues" evidence="10">
    <location>
        <begin position="1780"/>
        <end position="1792"/>
    </location>
</feature>
<feature type="compositionally biased region" description="Polar residues" evidence="10">
    <location>
        <begin position="1196"/>
        <end position="1205"/>
    </location>
</feature>
<feature type="region of interest" description="Disordered" evidence="10">
    <location>
        <begin position="982"/>
        <end position="1101"/>
    </location>
</feature>
<feature type="compositionally biased region" description="Basic and acidic residues" evidence="10">
    <location>
        <begin position="1695"/>
        <end position="1713"/>
    </location>
</feature>
<evidence type="ECO:0000256" key="5">
    <source>
        <dbReference type="ARBA" id="ARBA00022833"/>
    </source>
</evidence>
<dbReference type="PANTHER" id="PTHR45888:SF4">
    <property type="entry name" value="PHD FINGER PROTEIN 10"/>
    <property type="match status" value="1"/>
</dbReference>
<feature type="region of interest" description="Disordered" evidence="10">
    <location>
        <begin position="2009"/>
        <end position="2228"/>
    </location>
</feature>
<evidence type="ECO:0000256" key="7">
    <source>
        <dbReference type="ARBA" id="ARBA00023163"/>
    </source>
</evidence>
<dbReference type="PANTHER" id="PTHR45888">
    <property type="entry name" value="HL01030P-RELATED"/>
    <property type="match status" value="1"/>
</dbReference>
<organism evidence="12 14">
    <name type="scientific">Trichoplusia ni</name>
    <name type="common">Cabbage looper</name>
    <dbReference type="NCBI Taxonomy" id="7111"/>
    <lineage>
        <taxon>Eukaryota</taxon>
        <taxon>Metazoa</taxon>
        <taxon>Ecdysozoa</taxon>
        <taxon>Arthropoda</taxon>
        <taxon>Hexapoda</taxon>
        <taxon>Insecta</taxon>
        <taxon>Pterygota</taxon>
        <taxon>Neoptera</taxon>
        <taxon>Endopterygota</taxon>
        <taxon>Lepidoptera</taxon>
        <taxon>Glossata</taxon>
        <taxon>Ditrysia</taxon>
        <taxon>Noctuoidea</taxon>
        <taxon>Noctuidae</taxon>
        <taxon>Plusiinae</taxon>
        <taxon>Trichoplusia</taxon>
    </lineage>
</organism>
<dbReference type="Proteomes" id="UP000322000">
    <property type="component" value="Chromosome 7"/>
</dbReference>
<dbReference type="RefSeq" id="XP_026730962.1">
    <property type="nucleotide sequence ID" value="XM_026875161.1"/>
</dbReference>
<dbReference type="KEGG" id="tnl:113496067"/>
<feature type="compositionally biased region" description="Polar residues" evidence="10">
    <location>
        <begin position="452"/>
        <end position="461"/>
    </location>
</feature>
<feature type="region of interest" description="Disordered" evidence="10">
    <location>
        <begin position="1"/>
        <end position="73"/>
    </location>
</feature>
<feature type="region of interest" description="Disordered" evidence="10">
    <location>
        <begin position="391"/>
        <end position="461"/>
    </location>
</feature>
<feature type="compositionally biased region" description="Basic and acidic residues" evidence="10">
    <location>
        <begin position="2175"/>
        <end position="2191"/>
    </location>
</feature>
<feature type="compositionally biased region" description="Polar residues" evidence="10">
    <location>
        <begin position="568"/>
        <end position="592"/>
    </location>
</feature>
<feature type="region of interest" description="Disordered" evidence="10">
    <location>
        <begin position="242"/>
        <end position="338"/>
    </location>
</feature>
<feature type="compositionally biased region" description="Acidic residues" evidence="10">
    <location>
        <begin position="1069"/>
        <end position="1078"/>
    </location>
</feature>
<feature type="region of interest" description="Disordered" evidence="10">
    <location>
        <begin position="2406"/>
        <end position="2426"/>
    </location>
</feature>
<protein>
    <submittedName>
        <fullName evidence="13 14">Uncharacterized protein LOC113496067</fullName>
    </submittedName>
</protein>
<feature type="compositionally biased region" description="Polar residues" evidence="10">
    <location>
        <begin position="752"/>
        <end position="770"/>
    </location>
</feature>
<feature type="compositionally biased region" description="Polar residues" evidence="10">
    <location>
        <begin position="1349"/>
        <end position="1359"/>
    </location>
</feature>
<evidence type="ECO:0000313" key="12">
    <source>
        <dbReference type="Proteomes" id="UP000322000"/>
    </source>
</evidence>
<keyword evidence="8" id="KW-0539">Nucleus</keyword>
<feature type="domain" description="PHD-type" evidence="11">
    <location>
        <begin position="2763"/>
        <end position="2817"/>
    </location>
</feature>
<feature type="region of interest" description="Disordered" evidence="10">
    <location>
        <begin position="111"/>
        <end position="224"/>
    </location>
</feature>
<evidence type="ECO:0000256" key="3">
    <source>
        <dbReference type="ARBA" id="ARBA00022737"/>
    </source>
</evidence>
<feature type="region of interest" description="Disordered" evidence="10">
    <location>
        <begin position="1144"/>
        <end position="1230"/>
    </location>
</feature>
<evidence type="ECO:0000313" key="14">
    <source>
        <dbReference type="RefSeq" id="XP_026730962.1"/>
    </source>
</evidence>
<gene>
    <name evidence="13 14" type="primary">LOC113496067</name>
</gene>
<feature type="region of interest" description="Disordered" evidence="10">
    <location>
        <begin position="2544"/>
        <end position="2597"/>
    </location>
</feature>
<keyword evidence="7" id="KW-0804">Transcription</keyword>
<evidence type="ECO:0000256" key="8">
    <source>
        <dbReference type="ARBA" id="ARBA00023242"/>
    </source>
</evidence>
<feature type="compositionally biased region" description="Polar residues" evidence="10">
    <location>
        <begin position="320"/>
        <end position="333"/>
    </location>
</feature>
<feature type="compositionally biased region" description="Basic and acidic residues" evidence="10">
    <location>
        <begin position="1419"/>
        <end position="1428"/>
    </location>
</feature>
<dbReference type="InterPro" id="IPR019787">
    <property type="entry name" value="Znf_PHD-finger"/>
</dbReference>
<feature type="compositionally biased region" description="Polar residues" evidence="10">
    <location>
        <begin position="413"/>
        <end position="439"/>
    </location>
</feature>
<keyword evidence="3" id="KW-0677">Repeat</keyword>
<feature type="compositionally biased region" description="Basic residues" evidence="10">
    <location>
        <begin position="2575"/>
        <end position="2587"/>
    </location>
</feature>
<feature type="compositionally biased region" description="Basic and acidic residues" evidence="10">
    <location>
        <begin position="991"/>
        <end position="1000"/>
    </location>
</feature>
<reference evidence="13 14" key="1">
    <citation type="submission" date="2025-04" db="UniProtKB">
        <authorList>
            <consortium name="RefSeq"/>
        </authorList>
    </citation>
    <scope>IDENTIFICATION</scope>
</reference>
<feature type="region of interest" description="Disordered" evidence="10">
    <location>
        <begin position="562"/>
        <end position="592"/>
    </location>
</feature>
<evidence type="ECO:0000256" key="9">
    <source>
        <dbReference type="PROSITE-ProRule" id="PRU00146"/>
    </source>
</evidence>
<feature type="region of interest" description="Disordered" evidence="10">
    <location>
        <begin position="1408"/>
        <end position="1433"/>
    </location>
</feature>
<feature type="compositionally biased region" description="Polar residues" evidence="10">
    <location>
        <begin position="1793"/>
        <end position="1804"/>
    </location>
</feature>
<keyword evidence="4 9" id="KW-0863">Zinc-finger</keyword>
<feature type="compositionally biased region" description="Basic and acidic residues" evidence="10">
    <location>
        <begin position="2071"/>
        <end position="2086"/>
    </location>
</feature>
<feature type="compositionally biased region" description="Polar residues" evidence="10">
    <location>
        <begin position="1162"/>
        <end position="1172"/>
    </location>
</feature>
<keyword evidence="2" id="KW-0479">Metal-binding</keyword>
<evidence type="ECO:0000256" key="2">
    <source>
        <dbReference type="ARBA" id="ARBA00022723"/>
    </source>
</evidence>
<dbReference type="CDD" id="cd15529">
    <property type="entry name" value="PHD2_PHF10"/>
    <property type="match status" value="1"/>
</dbReference>
<feature type="region of interest" description="Disordered" evidence="10">
    <location>
        <begin position="2260"/>
        <end position="2288"/>
    </location>
</feature>